<accession>A0A853JH94</accession>
<comment type="caution">
    <text evidence="2">The sequence shown here is derived from an EMBL/GenBank/DDBJ whole genome shotgun (WGS) entry which is preliminary data.</text>
</comment>
<feature type="signal peptide" evidence="1">
    <location>
        <begin position="1"/>
        <end position="21"/>
    </location>
</feature>
<dbReference type="Proteomes" id="UP000578091">
    <property type="component" value="Unassembled WGS sequence"/>
</dbReference>
<name>A0A853JH94_9GAMM</name>
<reference evidence="2 3" key="1">
    <citation type="submission" date="2020-07" db="EMBL/GenBank/DDBJ databases">
        <title>Luteimonas sp. SJ-92.</title>
        <authorList>
            <person name="Huang X.-X."/>
            <person name="Xu L."/>
            <person name="Sun J.-Q."/>
        </authorList>
    </citation>
    <scope>NUCLEOTIDE SEQUENCE [LARGE SCALE GENOMIC DNA]</scope>
    <source>
        <strain evidence="2 3">SJ-92</strain>
    </source>
</reference>
<gene>
    <name evidence="2" type="ORF">H0E84_15635</name>
</gene>
<organism evidence="2 3">
    <name type="scientific">Luteimonas salinisoli</name>
    <dbReference type="NCBI Taxonomy" id="2752307"/>
    <lineage>
        <taxon>Bacteria</taxon>
        <taxon>Pseudomonadati</taxon>
        <taxon>Pseudomonadota</taxon>
        <taxon>Gammaproteobacteria</taxon>
        <taxon>Lysobacterales</taxon>
        <taxon>Lysobacteraceae</taxon>
        <taxon>Luteimonas</taxon>
    </lineage>
</organism>
<dbReference type="AlphaFoldDB" id="A0A853JH94"/>
<proteinExistence type="predicted"/>
<keyword evidence="3" id="KW-1185">Reference proteome</keyword>
<keyword evidence="1" id="KW-0732">Signal</keyword>
<evidence type="ECO:0000313" key="2">
    <source>
        <dbReference type="EMBL" id="NZA27810.1"/>
    </source>
</evidence>
<evidence type="ECO:0000256" key="1">
    <source>
        <dbReference type="SAM" id="SignalP"/>
    </source>
</evidence>
<evidence type="ECO:0000313" key="3">
    <source>
        <dbReference type="Proteomes" id="UP000578091"/>
    </source>
</evidence>
<dbReference type="EMBL" id="JACCKA010000086">
    <property type="protein sequence ID" value="NZA27810.1"/>
    <property type="molecule type" value="Genomic_DNA"/>
</dbReference>
<protein>
    <recommendedName>
        <fullName evidence="4">Lipoprotein</fullName>
    </recommendedName>
</protein>
<feature type="chain" id="PRO_5032799118" description="Lipoprotein" evidence="1">
    <location>
        <begin position="22"/>
        <end position="172"/>
    </location>
</feature>
<evidence type="ECO:0008006" key="4">
    <source>
        <dbReference type="Google" id="ProtNLM"/>
    </source>
</evidence>
<dbReference type="RefSeq" id="WP_180679573.1">
    <property type="nucleotide sequence ID" value="NZ_JACCKA010000086.1"/>
</dbReference>
<sequence length="172" mass="18491">MRALVALLAALFVTAAFPANACSVTRPLAKFVPDQEAFESAHDFYVALDVPAPVVKVRELVRASAMVAGSCRSLTWVTLEVSVPPGSPFSLEELGFLFRAPNGPEQDRFMAFPNFPIVSSEFTHDGEASVFAFALTDPPETRDSPFSLQLEVLAINGGLQIGPPSLVHIGKF</sequence>